<evidence type="ECO:0000256" key="2">
    <source>
        <dbReference type="SAM" id="Phobius"/>
    </source>
</evidence>
<dbReference type="PATRIC" id="fig|2064.6.peg.6103"/>
<feature type="transmembrane region" description="Helical" evidence="2">
    <location>
        <begin position="43"/>
        <end position="66"/>
    </location>
</feature>
<dbReference type="EMBL" id="JXZB01000004">
    <property type="protein sequence ID" value="KIQ62884.1"/>
    <property type="molecule type" value="Genomic_DNA"/>
</dbReference>
<keyword evidence="2" id="KW-1133">Transmembrane helix</keyword>
<gene>
    <name evidence="3" type="ORF">TR51_28735</name>
</gene>
<feature type="region of interest" description="Disordered" evidence="1">
    <location>
        <begin position="1"/>
        <end position="36"/>
    </location>
</feature>
<keyword evidence="4" id="KW-1185">Reference proteome</keyword>
<feature type="region of interest" description="Disordered" evidence="1">
    <location>
        <begin position="75"/>
        <end position="126"/>
    </location>
</feature>
<dbReference type="OrthoDB" id="3867695at2"/>
<evidence type="ECO:0000313" key="4">
    <source>
        <dbReference type="Proteomes" id="UP000032066"/>
    </source>
</evidence>
<name>A0A0D0PK20_KITGR</name>
<keyword evidence="2" id="KW-0812">Transmembrane</keyword>
<dbReference type="AlphaFoldDB" id="A0A0D0PK20"/>
<comment type="caution">
    <text evidence="3">The sequence shown here is derived from an EMBL/GenBank/DDBJ whole genome shotgun (WGS) entry which is preliminary data.</text>
</comment>
<evidence type="ECO:0000256" key="1">
    <source>
        <dbReference type="SAM" id="MobiDB-lite"/>
    </source>
</evidence>
<accession>A0A0D0PK20</accession>
<keyword evidence="2" id="KW-0472">Membrane</keyword>
<evidence type="ECO:0000313" key="3">
    <source>
        <dbReference type="EMBL" id="KIQ62884.1"/>
    </source>
</evidence>
<sequence>MSINENEDLTQALEVLADRQPPAGPPPTAELLRRGRLGRRRRAAVMTGGVAAVAAVAMAGAFAVGIGGGSPTASGLGPAAGASGKPTSTSSPSGKPTNTSSPSTDPTSTGSPAKPADLPTAGPLKPDMLEERIPAGYHVISTWKDQHPLPGGQGQEWRVGTGHSITNGSRTGDVRIELAQVAGVPRGTTGYQPTATCGAAPDCTVTHRPDGSVLIVDLPPVVNGFEGWKATLYGTDGGMVTAASGSVTATSVFPDPRAVEDRPPVPPVLTVDQLTALALDPIWQTVLKQY</sequence>
<dbReference type="Proteomes" id="UP000032066">
    <property type="component" value="Unassembled WGS sequence"/>
</dbReference>
<reference evidence="3 4" key="1">
    <citation type="submission" date="2015-02" db="EMBL/GenBank/DDBJ databases">
        <title>Draft genome sequence of Kitasatospora griseola MF730-N6, a bafilomycin, terpentecin and satosporin producer.</title>
        <authorList>
            <person name="Arens J.C."/>
            <person name="Haltli B."/>
            <person name="Kerr R.G."/>
        </authorList>
    </citation>
    <scope>NUCLEOTIDE SEQUENCE [LARGE SCALE GENOMIC DNA]</scope>
    <source>
        <strain evidence="3 4">MF730-N6</strain>
    </source>
</reference>
<dbReference type="RefSeq" id="WP_043915174.1">
    <property type="nucleotide sequence ID" value="NZ_JXZB01000004.1"/>
</dbReference>
<organism evidence="3 4">
    <name type="scientific">Kitasatospora griseola</name>
    <name type="common">Streptomyces griseolosporeus</name>
    <dbReference type="NCBI Taxonomy" id="2064"/>
    <lineage>
        <taxon>Bacteria</taxon>
        <taxon>Bacillati</taxon>
        <taxon>Actinomycetota</taxon>
        <taxon>Actinomycetes</taxon>
        <taxon>Kitasatosporales</taxon>
        <taxon>Streptomycetaceae</taxon>
        <taxon>Kitasatospora</taxon>
    </lineage>
</organism>
<proteinExistence type="predicted"/>
<feature type="compositionally biased region" description="Low complexity" evidence="1">
    <location>
        <begin position="75"/>
        <end position="112"/>
    </location>
</feature>
<dbReference type="STRING" id="2064.TR51_28735"/>
<protein>
    <submittedName>
        <fullName evidence="3">Uncharacterized protein</fullName>
    </submittedName>
</protein>